<organism evidence="2 3">
    <name type="scientific">Polyplax serrata</name>
    <name type="common">Common mouse louse</name>
    <dbReference type="NCBI Taxonomy" id="468196"/>
    <lineage>
        <taxon>Eukaryota</taxon>
        <taxon>Metazoa</taxon>
        <taxon>Ecdysozoa</taxon>
        <taxon>Arthropoda</taxon>
        <taxon>Hexapoda</taxon>
        <taxon>Insecta</taxon>
        <taxon>Pterygota</taxon>
        <taxon>Neoptera</taxon>
        <taxon>Paraneoptera</taxon>
        <taxon>Psocodea</taxon>
        <taxon>Troctomorpha</taxon>
        <taxon>Phthiraptera</taxon>
        <taxon>Anoplura</taxon>
        <taxon>Polyplacidae</taxon>
        <taxon>Polyplax</taxon>
    </lineage>
</organism>
<evidence type="ECO:0000313" key="3">
    <source>
        <dbReference type="Proteomes" id="UP001359485"/>
    </source>
</evidence>
<keyword evidence="3" id="KW-1185">Reference proteome</keyword>
<gene>
    <name evidence="2" type="ORF">RUM44_012283</name>
</gene>
<protein>
    <submittedName>
        <fullName evidence="2">Uncharacterized protein</fullName>
    </submittedName>
</protein>
<sequence>METLEVRKNNPSASSQFRLGHCQTAKPEKLRLKPDRPTVRLRRFISKFGRVCFRQATCSKRSPGLPKNHPSTQVGQRRSAEVRPDATKNGLWIIWIVRRLVCRARVPPQYPSGAVNDLDYLVP</sequence>
<name>A0ABR1BF39_POLSC</name>
<accession>A0ABR1BF39</accession>
<proteinExistence type="predicted"/>
<reference evidence="2 3" key="1">
    <citation type="submission" date="2023-09" db="EMBL/GenBank/DDBJ databases">
        <title>Genomes of two closely related lineages of the louse Polyplax serrata with different host specificities.</title>
        <authorList>
            <person name="Martinu J."/>
            <person name="Tarabai H."/>
            <person name="Stefka J."/>
            <person name="Hypsa V."/>
        </authorList>
    </citation>
    <scope>NUCLEOTIDE SEQUENCE [LARGE SCALE GENOMIC DNA]</scope>
    <source>
        <strain evidence="2">98ZLc_SE</strain>
    </source>
</reference>
<feature type="region of interest" description="Disordered" evidence="1">
    <location>
        <begin position="59"/>
        <end position="82"/>
    </location>
</feature>
<comment type="caution">
    <text evidence="2">The sequence shown here is derived from an EMBL/GenBank/DDBJ whole genome shotgun (WGS) entry which is preliminary data.</text>
</comment>
<evidence type="ECO:0000313" key="2">
    <source>
        <dbReference type="EMBL" id="KAK6640587.1"/>
    </source>
</evidence>
<evidence type="ECO:0000256" key="1">
    <source>
        <dbReference type="SAM" id="MobiDB-lite"/>
    </source>
</evidence>
<dbReference type="Proteomes" id="UP001359485">
    <property type="component" value="Unassembled WGS sequence"/>
</dbReference>
<dbReference type="EMBL" id="JAWJWF010000001">
    <property type="protein sequence ID" value="KAK6640587.1"/>
    <property type="molecule type" value="Genomic_DNA"/>
</dbReference>